<dbReference type="GO" id="GO:0071555">
    <property type="term" value="P:cell wall organization"/>
    <property type="evidence" value="ECO:0007669"/>
    <property type="project" value="UniProtKB-UniRule"/>
</dbReference>
<proteinExistence type="inferred from homology"/>
<feature type="transmembrane region" description="Helical" evidence="8">
    <location>
        <begin position="251"/>
        <end position="276"/>
    </location>
</feature>
<evidence type="ECO:0000256" key="7">
    <source>
        <dbReference type="ARBA" id="ARBA00023136"/>
    </source>
</evidence>
<dbReference type="InterPro" id="IPR051050">
    <property type="entry name" value="Lipid_II_flippase_MurJ/MviN"/>
</dbReference>
<keyword evidence="7 8" id="KW-0472">Membrane</keyword>
<dbReference type="AlphaFoldDB" id="A0A2M7T4X2"/>
<keyword evidence="8 9" id="KW-0813">Transport</keyword>
<reference evidence="11" key="1">
    <citation type="submission" date="2017-09" db="EMBL/GenBank/DDBJ databases">
        <title>Depth-based differentiation of microbial function through sediment-hosted aquifers and enrichment of novel symbionts in the deep terrestrial subsurface.</title>
        <authorList>
            <person name="Probst A.J."/>
            <person name="Ladd B."/>
            <person name="Jarett J.K."/>
            <person name="Geller-Mcgrath D.E."/>
            <person name="Sieber C.M.K."/>
            <person name="Emerson J.B."/>
            <person name="Anantharaman K."/>
            <person name="Thomas B.C."/>
            <person name="Malmstrom R."/>
            <person name="Stieglmeier M."/>
            <person name="Klingl A."/>
            <person name="Woyke T."/>
            <person name="Ryan C.M."/>
            <person name="Banfield J.F."/>
        </authorList>
    </citation>
    <scope>NUCLEOTIDE SEQUENCE [LARGE SCALE GENOMIC DNA]</scope>
</reference>
<keyword evidence="4 8" id="KW-0133">Cell shape</keyword>
<evidence type="ECO:0000313" key="11">
    <source>
        <dbReference type="Proteomes" id="UP000230956"/>
    </source>
</evidence>
<evidence type="ECO:0000256" key="1">
    <source>
        <dbReference type="ARBA" id="ARBA00004651"/>
    </source>
</evidence>
<dbReference type="PIRSF" id="PIRSF002869">
    <property type="entry name" value="MviN"/>
    <property type="match status" value="1"/>
</dbReference>
<feature type="transmembrane region" description="Helical" evidence="8">
    <location>
        <begin position="288"/>
        <end position="309"/>
    </location>
</feature>
<keyword evidence="3 8" id="KW-0812">Transmembrane</keyword>
<evidence type="ECO:0000256" key="3">
    <source>
        <dbReference type="ARBA" id="ARBA00022692"/>
    </source>
</evidence>
<name>A0A2M7T4X2_9ACTN</name>
<feature type="transmembrane region" description="Helical" evidence="8">
    <location>
        <begin position="470"/>
        <end position="487"/>
    </location>
</feature>
<organism evidence="10 11">
    <name type="scientific">Candidatus Aquicultor secundus</name>
    <dbReference type="NCBI Taxonomy" id="1973895"/>
    <lineage>
        <taxon>Bacteria</taxon>
        <taxon>Bacillati</taxon>
        <taxon>Actinomycetota</taxon>
        <taxon>Candidatus Aquicultoria</taxon>
        <taxon>Candidatus Aquicultorales</taxon>
        <taxon>Candidatus Aquicultoraceae</taxon>
        <taxon>Candidatus Aquicultor</taxon>
    </lineage>
</organism>
<feature type="transmembrane region" description="Helical" evidence="8">
    <location>
        <begin position="403"/>
        <end position="426"/>
    </location>
</feature>
<comment type="function">
    <text evidence="8 9">Involved in peptidoglycan biosynthesis. Transports lipid-linked peptidoglycan precursors from the inner to the outer leaflet of the cytoplasmic membrane.</text>
</comment>
<dbReference type="GO" id="GO:0015648">
    <property type="term" value="F:lipid-linked peptidoglycan transporter activity"/>
    <property type="evidence" value="ECO:0007669"/>
    <property type="project" value="UniProtKB-UniRule"/>
</dbReference>
<evidence type="ECO:0000256" key="5">
    <source>
        <dbReference type="ARBA" id="ARBA00022984"/>
    </source>
</evidence>
<dbReference type="NCBIfam" id="TIGR01695">
    <property type="entry name" value="murJ_mviN"/>
    <property type="match status" value="1"/>
</dbReference>
<comment type="similarity">
    <text evidence="8 9">Belongs to the MurJ/MviN family.</text>
</comment>
<comment type="caution">
    <text evidence="10">The sequence shown here is derived from an EMBL/GenBank/DDBJ whole genome shotgun (WGS) entry which is preliminary data.</text>
</comment>
<comment type="pathway">
    <text evidence="8">Cell wall biogenesis; peptidoglycan biosynthesis.</text>
</comment>
<protein>
    <recommendedName>
        <fullName evidence="8">Probable lipid II flippase MurJ</fullName>
    </recommendedName>
</protein>
<dbReference type="PANTHER" id="PTHR47019">
    <property type="entry name" value="LIPID II FLIPPASE MURJ"/>
    <property type="match status" value="1"/>
</dbReference>
<dbReference type="PRINTS" id="PR01806">
    <property type="entry name" value="VIRFACTRMVIN"/>
</dbReference>
<dbReference type="CDD" id="cd13123">
    <property type="entry name" value="MATE_MurJ_like"/>
    <property type="match status" value="1"/>
</dbReference>
<dbReference type="RefSeq" id="WP_286977655.1">
    <property type="nucleotide sequence ID" value="NZ_PFNG01000272.1"/>
</dbReference>
<dbReference type="GO" id="GO:0008360">
    <property type="term" value="P:regulation of cell shape"/>
    <property type="evidence" value="ECO:0007669"/>
    <property type="project" value="UniProtKB-UniRule"/>
</dbReference>
<keyword evidence="6 8" id="KW-1133">Transmembrane helix</keyword>
<keyword evidence="8 9" id="KW-0961">Cell wall biogenesis/degradation</keyword>
<dbReference type="PANTHER" id="PTHR47019:SF1">
    <property type="entry name" value="LIPID II FLIPPASE MURJ"/>
    <property type="match status" value="1"/>
</dbReference>
<feature type="transmembrane region" description="Helical" evidence="8">
    <location>
        <begin position="69"/>
        <end position="88"/>
    </location>
</feature>
<dbReference type="InterPro" id="IPR004268">
    <property type="entry name" value="MurJ"/>
</dbReference>
<dbReference type="GO" id="GO:0034204">
    <property type="term" value="P:lipid translocation"/>
    <property type="evidence" value="ECO:0007669"/>
    <property type="project" value="TreeGrafter"/>
</dbReference>
<keyword evidence="5 8" id="KW-0573">Peptidoglycan synthesis</keyword>
<comment type="subcellular location">
    <subcellularLocation>
        <location evidence="1 8">Cell membrane</location>
        <topology evidence="1 8">Multi-pass membrane protein</topology>
    </subcellularLocation>
</comment>
<feature type="transmembrane region" description="Helical" evidence="8">
    <location>
        <begin position="144"/>
        <end position="168"/>
    </location>
</feature>
<keyword evidence="2 8" id="KW-1003">Cell membrane</keyword>
<feature type="transmembrane region" description="Helical" evidence="8">
    <location>
        <begin position="205"/>
        <end position="231"/>
    </location>
</feature>
<evidence type="ECO:0000256" key="9">
    <source>
        <dbReference type="PIRNR" id="PIRNR002869"/>
    </source>
</evidence>
<dbReference type="GO" id="GO:0009252">
    <property type="term" value="P:peptidoglycan biosynthetic process"/>
    <property type="evidence" value="ECO:0007669"/>
    <property type="project" value="UniProtKB-UniRule"/>
</dbReference>
<evidence type="ECO:0000256" key="6">
    <source>
        <dbReference type="ARBA" id="ARBA00022989"/>
    </source>
</evidence>
<feature type="transmembrane region" description="Helical" evidence="8">
    <location>
        <begin position="432"/>
        <end position="450"/>
    </location>
</feature>
<dbReference type="Pfam" id="PF03023">
    <property type="entry name" value="MurJ"/>
    <property type="match status" value="1"/>
</dbReference>
<feature type="transmembrane region" description="Helical" evidence="8">
    <location>
        <begin position="370"/>
        <end position="391"/>
    </location>
</feature>
<evidence type="ECO:0000313" key="10">
    <source>
        <dbReference type="EMBL" id="PIZ34652.1"/>
    </source>
</evidence>
<dbReference type="EMBL" id="PFNG01000272">
    <property type="protein sequence ID" value="PIZ34652.1"/>
    <property type="molecule type" value="Genomic_DNA"/>
</dbReference>
<gene>
    <name evidence="10" type="primary">mviN</name>
    <name evidence="8" type="synonym">murJ</name>
    <name evidence="10" type="ORF">COY37_11600</name>
</gene>
<sequence length="543" mass="59078">MQDEEYLLSTEDGPDKVKMPSIVKSTAKMSVATALSRLTGFLRNMVLAYALGSGALSDTFFTANAMPNIIFELIVGGILGSVIIPVYVQYLQDKSDDEARYMINNLTTIICVIGAVASLIGAIFAPFFVHLITIREPSRATPMMIMFFRVFAFQILFYAITAMFSGILSSHRRFTMPMAAPIFNNAVVIATILGLYLPLSRGNHGLALFLLALGTTVGVAALALVQVPSVLKAGVSLRPYFNLRHPAVKQVVKLGLPMIGFAATWQLNNAVIYVLLQPYKGGAMAYMQALVFFQLPYAIFTLSIMTAIFPELSHFANKKDFVSFKGTLSLGLRSTSFVMIPSAVFIGIMAKPIITLTLQHGRFDAAGTQITAAVLGSFAFALLSMSFYSMLTRVYYSLQDTKTPMMIGAVSVPLQIAFNFLFIAVFGVRGLPLSYALALTFAVVIQLYVLRRKIGPIGATGMVKAMGKHLTAAIPAGLIIYFIHHTAQSAMPSHMVGQIVEIIAAAAMGAITYVGLALLLRVQEVDFIKQLPQRFLRTRVNPT</sequence>
<accession>A0A2M7T4X2</accession>
<evidence type="ECO:0000256" key="2">
    <source>
        <dbReference type="ARBA" id="ARBA00022475"/>
    </source>
</evidence>
<feature type="transmembrane region" description="Helical" evidence="8">
    <location>
        <begin position="109"/>
        <end position="132"/>
    </location>
</feature>
<evidence type="ECO:0000256" key="8">
    <source>
        <dbReference type="HAMAP-Rule" id="MF_02078"/>
    </source>
</evidence>
<dbReference type="GO" id="GO:0005886">
    <property type="term" value="C:plasma membrane"/>
    <property type="evidence" value="ECO:0007669"/>
    <property type="project" value="UniProtKB-SubCell"/>
</dbReference>
<evidence type="ECO:0000256" key="4">
    <source>
        <dbReference type="ARBA" id="ARBA00022960"/>
    </source>
</evidence>
<feature type="transmembrane region" description="Helical" evidence="8">
    <location>
        <begin position="180"/>
        <end position="199"/>
    </location>
</feature>
<dbReference type="HAMAP" id="MF_02078">
    <property type="entry name" value="MurJ_MviN"/>
    <property type="match status" value="1"/>
</dbReference>
<dbReference type="Proteomes" id="UP000230956">
    <property type="component" value="Unassembled WGS sequence"/>
</dbReference>
<feature type="transmembrane region" description="Helical" evidence="8">
    <location>
        <begin position="499"/>
        <end position="520"/>
    </location>
</feature>
<dbReference type="UniPathway" id="UPA00219"/>